<organism evidence="1 2">
    <name type="scientific">Armillaria gallica</name>
    <name type="common">Bulbous honey fungus</name>
    <name type="synonym">Armillaria bulbosa</name>
    <dbReference type="NCBI Taxonomy" id="47427"/>
    <lineage>
        <taxon>Eukaryota</taxon>
        <taxon>Fungi</taxon>
        <taxon>Dikarya</taxon>
        <taxon>Basidiomycota</taxon>
        <taxon>Agaricomycotina</taxon>
        <taxon>Agaricomycetes</taxon>
        <taxon>Agaricomycetidae</taxon>
        <taxon>Agaricales</taxon>
        <taxon>Marasmiineae</taxon>
        <taxon>Physalacriaceae</taxon>
        <taxon>Armillaria</taxon>
    </lineage>
</organism>
<dbReference type="OrthoDB" id="10386117at2759"/>
<keyword evidence="2" id="KW-1185">Reference proteome</keyword>
<dbReference type="InParanoid" id="A0A2H3DB22"/>
<accession>A0A2H3DB22</accession>
<proteinExistence type="predicted"/>
<dbReference type="AlphaFoldDB" id="A0A2H3DB22"/>
<dbReference type="EMBL" id="KZ293661">
    <property type="protein sequence ID" value="PBK91300.1"/>
    <property type="molecule type" value="Genomic_DNA"/>
</dbReference>
<evidence type="ECO:0000313" key="2">
    <source>
        <dbReference type="Proteomes" id="UP000217790"/>
    </source>
</evidence>
<protein>
    <submittedName>
        <fullName evidence="1">Uncharacterized protein</fullName>
    </submittedName>
</protein>
<sequence>MIFTTPPPHPSIIVTVPSSSSDYYNNITATENTKDCVVHAQLKLVPIIQDSSELLKEFSTQNFFDLNADKLTDKTIIPILATGIQDDIVHDWFVVNHEDLIKLDIGGFAAEMQHTFLDENWAHDLCSQLLVSHQQADKNVSTWTSWIHKGAILLQKTLYPLPDD</sequence>
<gene>
    <name evidence="1" type="ORF">ARMGADRAFT_1031521</name>
</gene>
<evidence type="ECO:0000313" key="1">
    <source>
        <dbReference type="EMBL" id="PBK91300.1"/>
    </source>
</evidence>
<reference evidence="2" key="1">
    <citation type="journal article" date="2017" name="Nat. Ecol. Evol.">
        <title>Genome expansion and lineage-specific genetic innovations in the forest pathogenic fungi Armillaria.</title>
        <authorList>
            <person name="Sipos G."/>
            <person name="Prasanna A.N."/>
            <person name="Walter M.C."/>
            <person name="O'Connor E."/>
            <person name="Balint B."/>
            <person name="Krizsan K."/>
            <person name="Kiss B."/>
            <person name="Hess J."/>
            <person name="Varga T."/>
            <person name="Slot J."/>
            <person name="Riley R."/>
            <person name="Boka B."/>
            <person name="Rigling D."/>
            <person name="Barry K."/>
            <person name="Lee J."/>
            <person name="Mihaltcheva S."/>
            <person name="LaButti K."/>
            <person name="Lipzen A."/>
            <person name="Waldron R."/>
            <person name="Moloney N.M."/>
            <person name="Sperisen C."/>
            <person name="Kredics L."/>
            <person name="Vagvoelgyi C."/>
            <person name="Patrignani A."/>
            <person name="Fitzpatrick D."/>
            <person name="Nagy I."/>
            <person name="Doyle S."/>
            <person name="Anderson J.B."/>
            <person name="Grigoriev I.V."/>
            <person name="Gueldener U."/>
            <person name="Muensterkoetter M."/>
            <person name="Nagy L.G."/>
        </authorList>
    </citation>
    <scope>NUCLEOTIDE SEQUENCE [LARGE SCALE GENOMIC DNA]</scope>
    <source>
        <strain evidence="2">Ar21-2</strain>
    </source>
</reference>
<dbReference type="Proteomes" id="UP000217790">
    <property type="component" value="Unassembled WGS sequence"/>
</dbReference>
<name>A0A2H3DB22_ARMGA</name>